<dbReference type="Pfam" id="PF06985">
    <property type="entry name" value="HET"/>
    <property type="match status" value="1"/>
</dbReference>
<feature type="domain" description="Heterokaryon incompatibility" evidence="4">
    <location>
        <begin position="25"/>
        <end position="114"/>
    </location>
</feature>
<dbReference type="GeneID" id="19983661"/>
<feature type="compositionally biased region" description="Polar residues" evidence="3">
    <location>
        <begin position="248"/>
        <end position="272"/>
    </location>
</feature>
<evidence type="ECO:0000313" key="6">
    <source>
        <dbReference type="EMBL" id="ETI23367.1"/>
    </source>
</evidence>
<dbReference type="OrthoDB" id="194358at2759"/>
<evidence type="ECO:0000256" key="2">
    <source>
        <dbReference type="PROSITE-ProRule" id="PRU00023"/>
    </source>
</evidence>
<keyword evidence="1" id="KW-0677">Repeat</keyword>
<evidence type="ECO:0000313" key="7">
    <source>
        <dbReference type="Proteomes" id="UP000030678"/>
    </source>
</evidence>
<accession>V9DBP4</accession>
<feature type="repeat" description="ANK" evidence="2">
    <location>
        <begin position="896"/>
        <end position="925"/>
    </location>
</feature>
<dbReference type="HOGENOM" id="CLU_000288_34_14_1"/>
<dbReference type="SMART" id="SM00248">
    <property type="entry name" value="ANK"/>
    <property type="match status" value="7"/>
</dbReference>
<dbReference type="Proteomes" id="UP000030678">
    <property type="component" value="Unassembled WGS sequence"/>
</dbReference>
<feature type="repeat" description="ANK" evidence="2">
    <location>
        <begin position="962"/>
        <end position="991"/>
    </location>
</feature>
<sequence>MHLLEIDSQGEIRLTEDLHDGIPPYAILSHTWGDDKDEVKFDDLKHESWKRKAGYTKILFCAKQAKKDNLKYFWVDTCCINQANFTAYSEAINSMFRWYRDAAKCYVYLPDVSVREGDENHIKRTWKPAFRKSRWFTRGWTLQELLAPASVEFFSQEEERLGNKETLEQQIHEVTGIPIAALRGASLSQYSVEERLQWAANRNTTKKEDKAYCLLGIFDVFMPLIYGEGGKNALDRLRMEIDKSGSKPFTQTPAATSAPVQCDSLPSSTEGNVVNDPRRGSMTADEQGKYQRLLRSLTFERMDSRLLNITNALPQTCRWIFDEEKFKTWITRNEVEDNHGFLWIKGKPGSGKSTIMKEALKMVKREQPRDIIISYFFNARAPGILEKSSVGMYRTLVHQILQARPQSRGLFSQMFAMKDREGSVDDWTPTELQGFLTDVVESLGDRTLDVFIDALDEGDENDVRQLVAFLEELSHRAVACSTSLRICLSSRHYPHISIRKGLHLVVERQDGQRDDIDRYVRLRLHGDESHGTNRLREQVCQKSSRVFLWVVLVIPMLNELYDHGLVAAMEARLKELPETLDGLFAEILARNAEGIDSSVLLLQWVLFSMRPLSPVELYHGIQLALASSPIEGATSMTKETMDRYLLNCSRGLIEVTRTRRPVVQFVHEAVRDFLIGENGLKQIDTRLAGNVKGISHEQLHTACLRYFDQCLPLNPDYRGESVPKWGQPLDLQQKFPFSEYAVTCMFPHADVAESSGIPHRAFLRRFQSKDSHDLLKWIQFRKSFQPRKVYEYAIDVHLLYILAERNLANLANVLIDDGVDANARGGLYGNALQAACVKYHEQMAKLLVKSGASINAPGGHYGNALQAAVARSHEPLAQLLIENGADVNAQGGVYGNALQAAVARSHEPLAQLLIEKGADVNAQGGLFGSALQAAVARSHEPLTQLLIEKGVYVNAPGGLYGNALQAALERGHERLAQLLIEKGADVNAQGGHFGSALQAAAARCGTSIVRLLVENGAVGRSTGNGRQVA</sequence>
<dbReference type="InterPro" id="IPR002110">
    <property type="entry name" value="Ankyrin_rpt"/>
</dbReference>
<dbReference type="EMBL" id="KB822705">
    <property type="protein sequence ID" value="ETI23367.1"/>
    <property type="molecule type" value="Genomic_DNA"/>
</dbReference>
<evidence type="ECO:0000256" key="1">
    <source>
        <dbReference type="ARBA" id="ARBA00022737"/>
    </source>
</evidence>
<evidence type="ECO:0000259" key="4">
    <source>
        <dbReference type="Pfam" id="PF06985"/>
    </source>
</evidence>
<dbReference type="Gene3D" id="3.40.50.300">
    <property type="entry name" value="P-loop containing nucleotide triphosphate hydrolases"/>
    <property type="match status" value="1"/>
</dbReference>
<dbReference type="PANTHER" id="PTHR10622:SF13">
    <property type="entry name" value="NACHT DOMAIN-CONTAINING PROTEIN"/>
    <property type="match status" value="1"/>
</dbReference>
<organism evidence="6 7">
    <name type="scientific">Cladophialophora carrionii CBS 160.54</name>
    <dbReference type="NCBI Taxonomy" id="1279043"/>
    <lineage>
        <taxon>Eukaryota</taxon>
        <taxon>Fungi</taxon>
        <taxon>Dikarya</taxon>
        <taxon>Ascomycota</taxon>
        <taxon>Pezizomycotina</taxon>
        <taxon>Eurotiomycetes</taxon>
        <taxon>Chaetothyriomycetidae</taxon>
        <taxon>Chaetothyriales</taxon>
        <taxon>Herpotrichiellaceae</taxon>
        <taxon>Cladophialophora</taxon>
    </lineage>
</organism>
<evidence type="ECO:0000256" key="3">
    <source>
        <dbReference type="SAM" id="MobiDB-lite"/>
    </source>
</evidence>
<name>V9DBP4_9EURO</name>
<dbReference type="PANTHER" id="PTHR10622">
    <property type="entry name" value="HET DOMAIN-CONTAINING PROTEIN"/>
    <property type="match status" value="1"/>
</dbReference>
<protein>
    <submittedName>
        <fullName evidence="6">Uncharacterized protein</fullName>
    </submittedName>
</protein>
<dbReference type="PROSITE" id="PS50297">
    <property type="entry name" value="ANK_REP_REGION"/>
    <property type="match status" value="2"/>
</dbReference>
<dbReference type="VEuPathDB" id="FungiDB:G647_05168"/>
<dbReference type="RefSeq" id="XP_008727722.1">
    <property type="nucleotide sequence ID" value="XM_008729500.1"/>
</dbReference>
<reference evidence="6 7" key="1">
    <citation type="submission" date="2013-03" db="EMBL/GenBank/DDBJ databases">
        <title>The Genome Sequence of Cladophialophora carrionii CBS 160.54.</title>
        <authorList>
            <consortium name="The Broad Institute Genomics Platform"/>
            <person name="Cuomo C."/>
            <person name="de Hoog S."/>
            <person name="Gorbushina A."/>
            <person name="Walker B."/>
            <person name="Young S.K."/>
            <person name="Zeng Q."/>
            <person name="Gargeya S."/>
            <person name="Fitzgerald M."/>
            <person name="Haas B."/>
            <person name="Abouelleil A."/>
            <person name="Allen A.W."/>
            <person name="Alvarado L."/>
            <person name="Arachchi H.M."/>
            <person name="Berlin A.M."/>
            <person name="Chapman S.B."/>
            <person name="Gainer-Dewar J."/>
            <person name="Goldberg J."/>
            <person name="Griggs A."/>
            <person name="Gujja S."/>
            <person name="Hansen M."/>
            <person name="Howarth C."/>
            <person name="Imamovic A."/>
            <person name="Ireland A."/>
            <person name="Larimer J."/>
            <person name="McCowan C."/>
            <person name="Murphy C."/>
            <person name="Pearson M."/>
            <person name="Poon T.W."/>
            <person name="Priest M."/>
            <person name="Roberts A."/>
            <person name="Saif S."/>
            <person name="Shea T."/>
            <person name="Sisk P."/>
            <person name="Sykes S."/>
            <person name="Wortman J."/>
            <person name="Nusbaum C."/>
            <person name="Birren B."/>
        </authorList>
    </citation>
    <scope>NUCLEOTIDE SEQUENCE [LARGE SCALE GENOMIC DNA]</scope>
    <source>
        <strain evidence="6 7">CBS 160.54</strain>
    </source>
</reference>
<dbReference type="InterPro" id="IPR036770">
    <property type="entry name" value="Ankyrin_rpt-contain_sf"/>
</dbReference>
<dbReference type="SUPFAM" id="SSF52540">
    <property type="entry name" value="P-loop containing nucleoside triphosphate hydrolases"/>
    <property type="match status" value="1"/>
</dbReference>
<dbReference type="InterPro" id="IPR010730">
    <property type="entry name" value="HET"/>
</dbReference>
<dbReference type="Gene3D" id="1.25.40.20">
    <property type="entry name" value="Ankyrin repeat-containing domain"/>
    <property type="match status" value="1"/>
</dbReference>
<feature type="repeat" description="ANK" evidence="2">
    <location>
        <begin position="860"/>
        <end position="892"/>
    </location>
</feature>
<feature type="region of interest" description="Disordered" evidence="3">
    <location>
        <begin position="248"/>
        <end position="285"/>
    </location>
</feature>
<dbReference type="AlphaFoldDB" id="V9DBP4"/>
<evidence type="ECO:0000259" key="5">
    <source>
        <dbReference type="Pfam" id="PF24883"/>
    </source>
</evidence>
<proteinExistence type="predicted"/>
<gene>
    <name evidence="6" type="ORF">G647_05168</name>
</gene>
<dbReference type="Pfam" id="PF12796">
    <property type="entry name" value="Ank_2"/>
    <property type="match status" value="2"/>
</dbReference>
<dbReference type="PROSITE" id="PS50088">
    <property type="entry name" value="ANK_REPEAT"/>
    <property type="match status" value="3"/>
</dbReference>
<dbReference type="SUPFAM" id="SSF48403">
    <property type="entry name" value="Ankyrin repeat"/>
    <property type="match status" value="1"/>
</dbReference>
<dbReference type="Pfam" id="PF24883">
    <property type="entry name" value="NPHP3_N"/>
    <property type="match status" value="1"/>
</dbReference>
<feature type="domain" description="Nephrocystin 3-like N-terminal" evidence="5">
    <location>
        <begin position="315"/>
        <end position="491"/>
    </location>
</feature>
<keyword evidence="2" id="KW-0040">ANK repeat</keyword>
<dbReference type="InterPro" id="IPR027417">
    <property type="entry name" value="P-loop_NTPase"/>
</dbReference>
<dbReference type="InterPro" id="IPR056884">
    <property type="entry name" value="NPHP3-like_N"/>
</dbReference>